<evidence type="ECO:0000313" key="2">
    <source>
        <dbReference type="Proteomes" id="UP000019149"/>
    </source>
</evidence>
<organism evidence="1 2">
    <name type="scientific">Echinococcus granulosus</name>
    <name type="common">Hydatid tapeworm</name>
    <dbReference type="NCBI Taxonomy" id="6210"/>
    <lineage>
        <taxon>Eukaryota</taxon>
        <taxon>Metazoa</taxon>
        <taxon>Spiralia</taxon>
        <taxon>Lophotrochozoa</taxon>
        <taxon>Platyhelminthes</taxon>
        <taxon>Cestoda</taxon>
        <taxon>Eucestoda</taxon>
        <taxon>Cyclophyllidea</taxon>
        <taxon>Taeniidae</taxon>
        <taxon>Echinococcus</taxon>
        <taxon>Echinococcus granulosus group</taxon>
    </lineage>
</organism>
<protein>
    <submittedName>
        <fullName evidence="1">Uncharacterized protein</fullName>
    </submittedName>
</protein>
<reference evidence="1 2" key="1">
    <citation type="journal article" date="2013" name="Nat. Genet.">
        <title>The genome of the hydatid tapeworm Echinococcus granulosus.</title>
        <authorList>
            <person name="Zheng H."/>
            <person name="Zhang W."/>
            <person name="Zhang L."/>
            <person name="Zhang Z."/>
            <person name="Li J."/>
            <person name="Lu G."/>
            <person name="Zhu Y."/>
            <person name="Wang Y."/>
            <person name="Huang Y."/>
            <person name="Liu J."/>
            <person name="Kang H."/>
            <person name="Chen J."/>
            <person name="Wang L."/>
            <person name="Chen A."/>
            <person name="Yu S."/>
            <person name="Gao Z."/>
            <person name="Jin L."/>
            <person name="Gu W."/>
            <person name="Wang Z."/>
            <person name="Zhao L."/>
            <person name="Shi B."/>
            <person name="Wen H."/>
            <person name="Lin R."/>
            <person name="Jones M.K."/>
            <person name="Brejova B."/>
            <person name="Vinar T."/>
            <person name="Zhao G."/>
            <person name="McManus D.P."/>
            <person name="Chen Z."/>
            <person name="Zhou Y."/>
            <person name="Wang S."/>
        </authorList>
    </citation>
    <scope>NUCLEOTIDE SEQUENCE [LARGE SCALE GENOMIC DNA]</scope>
</reference>
<evidence type="ECO:0000313" key="1">
    <source>
        <dbReference type="EMBL" id="EUB63008.1"/>
    </source>
</evidence>
<sequence>MFAISYFVQLLVQFEVTGLFVLFSTELLKIGFKLKRNLCHSDHPGHTCSIFLGYLRNKFNLYTIFIVPSHENNDITTIQLLEQGVKSGTVCKTTRSVEEYVLFINPKLFDVVCVQPPFAKWP</sequence>
<name>W6UP45_ECHGR</name>
<dbReference type="CTD" id="36337817"/>
<dbReference type="RefSeq" id="XP_024354204.1">
    <property type="nucleotide sequence ID" value="XM_024491351.1"/>
</dbReference>
<gene>
    <name evidence="1" type="ORF">EGR_02102</name>
</gene>
<comment type="caution">
    <text evidence="1">The sequence shown here is derived from an EMBL/GenBank/DDBJ whole genome shotgun (WGS) entry which is preliminary data.</text>
</comment>
<accession>W6UP45</accession>
<dbReference type="AlphaFoldDB" id="W6UP45"/>
<proteinExistence type="predicted"/>
<dbReference type="Proteomes" id="UP000019149">
    <property type="component" value="Unassembled WGS sequence"/>
</dbReference>
<dbReference type="EMBL" id="APAU02000009">
    <property type="protein sequence ID" value="EUB63008.1"/>
    <property type="molecule type" value="Genomic_DNA"/>
</dbReference>
<dbReference type="KEGG" id="egl:EGR_02102"/>
<dbReference type="GeneID" id="36337817"/>
<keyword evidence="2" id="KW-1185">Reference proteome</keyword>